<reference evidence="1" key="2">
    <citation type="submission" date="2020-03" db="EMBL/GenBank/DDBJ databases">
        <title>The second near-complete assembly of the hexaploid bread wheat (Triticum aestivum) genome.</title>
        <authorList>
            <person name="Zimin A.V."/>
            <person name="Puiu D."/>
            <person name="Shumante A."/>
            <person name="Alonge M."/>
            <person name="Salzberg S.L."/>
        </authorList>
    </citation>
    <scope>NUCLEOTIDE SEQUENCE</scope>
    <source>
        <tissue evidence="1">Leaf</tissue>
    </source>
</reference>
<dbReference type="Proteomes" id="UP000815260">
    <property type="component" value="Chromosome 2D"/>
</dbReference>
<name>A0A9R1JJZ4_WHEAT</name>
<feature type="non-terminal residue" evidence="1">
    <location>
        <position position="1"/>
    </location>
</feature>
<dbReference type="EMBL" id="CM022216">
    <property type="protein sequence ID" value="KAF7019867.1"/>
    <property type="molecule type" value="Genomic_DNA"/>
</dbReference>
<evidence type="ECO:0000313" key="1">
    <source>
        <dbReference type="EMBL" id="KAF7019867.1"/>
    </source>
</evidence>
<proteinExistence type="predicted"/>
<feature type="non-terminal residue" evidence="1">
    <location>
        <position position="33"/>
    </location>
</feature>
<gene>
    <name evidence="1" type="ORF">CFC21_032997</name>
</gene>
<comment type="caution">
    <text evidence="1">The sequence shown here is derived from an EMBL/GenBank/DDBJ whole genome shotgun (WGS) entry which is preliminary data.</text>
</comment>
<accession>A0A9R1JJZ4</accession>
<sequence length="33" mass="3430">FEEEGGGDVQNGCGGHQVPAPLLRRAHVLVSVT</sequence>
<dbReference type="AlphaFoldDB" id="A0A9R1JJZ4"/>
<reference evidence="1" key="1">
    <citation type="journal article" date="2017" name="Gigascience">
        <title>The first near-complete assembly of the hexaploid bread wheat genome, Triticum aestivum.</title>
        <authorList>
            <person name="Zimin A.V."/>
            <person name="Puiu D."/>
            <person name="Hall R."/>
            <person name="Kingan S."/>
            <person name="Clavijo B.J."/>
            <person name="Salzberg S.L."/>
        </authorList>
    </citation>
    <scope>NUCLEOTIDE SEQUENCE</scope>
    <source>
        <tissue evidence="1">Leaf</tissue>
    </source>
</reference>
<organism evidence="1">
    <name type="scientific">Triticum aestivum</name>
    <name type="common">Wheat</name>
    <dbReference type="NCBI Taxonomy" id="4565"/>
    <lineage>
        <taxon>Eukaryota</taxon>
        <taxon>Viridiplantae</taxon>
        <taxon>Streptophyta</taxon>
        <taxon>Embryophyta</taxon>
        <taxon>Tracheophyta</taxon>
        <taxon>Spermatophyta</taxon>
        <taxon>Magnoliopsida</taxon>
        <taxon>Liliopsida</taxon>
        <taxon>Poales</taxon>
        <taxon>Poaceae</taxon>
        <taxon>BOP clade</taxon>
        <taxon>Pooideae</taxon>
        <taxon>Triticodae</taxon>
        <taxon>Triticeae</taxon>
        <taxon>Triticinae</taxon>
        <taxon>Triticum</taxon>
    </lineage>
</organism>
<protein>
    <submittedName>
        <fullName evidence="1">Uncharacterized protein</fullName>
    </submittedName>
</protein>